<keyword evidence="2" id="KW-1185">Reference proteome</keyword>
<protein>
    <submittedName>
        <fullName evidence="1">Uncharacterized protein</fullName>
    </submittedName>
</protein>
<comment type="caution">
    <text evidence="1">The sequence shown here is derived from an EMBL/GenBank/DDBJ whole genome shotgun (WGS) entry which is preliminary data.</text>
</comment>
<reference evidence="1 2" key="1">
    <citation type="submission" date="2024-02" db="EMBL/GenBank/DDBJ databases">
        <authorList>
            <person name="Chen Y."/>
            <person name="Shah S."/>
            <person name="Dougan E. K."/>
            <person name="Thang M."/>
            <person name="Chan C."/>
        </authorList>
    </citation>
    <scope>NUCLEOTIDE SEQUENCE [LARGE SCALE GENOMIC DNA]</scope>
</reference>
<name>A0ABP0HZY2_9DINO</name>
<dbReference type="EMBL" id="CAXAMN010001570">
    <property type="protein sequence ID" value="CAK8995211.1"/>
    <property type="molecule type" value="Genomic_DNA"/>
</dbReference>
<gene>
    <name evidence="1" type="ORF">CCMP2556_LOCUS3945</name>
</gene>
<evidence type="ECO:0000313" key="2">
    <source>
        <dbReference type="Proteomes" id="UP001642484"/>
    </source>
</evidence>
<dbReference type="Proteomes" id="UP001642484">
    <property type="component" value="Unassembled WGS sequence"/>
</dbReference>
<sequence>FRRLIPRDGLLSLDRRAWAAGFQCLPIDRAMRYPPRFSRGLPDGGEFVVANLNEGE</sequence>
<evidence type="ECO:0000313" key="1">
    <source>
        <dbReference type="EMBL" id="CAK8995211.1"/>
    </source>
</evidence>
<proteinExistence type="predicted"/>
<feature type="non-terminal residue" evidence="1">
    <location>
        <position position="1"/>
    </location>
</feature>
<organism evidence="1 2">
    <name type="scientific">Durusdinium trenchii</name>
    <dbReference type="NCBI Taxonomy" id="1381693"/>
    <lineage>
        <taxon>Eukaryota</taxon>
        <taxon>Sar</taxon>
        <taxon>Alveolata</taxon>
        <taxon>Dinophyceae</taxon>
        <taxon>Suessiales</taxon>
        <taxon>Symbiodiniaceae</taxon>
        <taxon>Durusdinium</taxon>
    </lineage>
</organism>
<accession>A0ABP0HZY2</accession>
<feature type="non-terminal residue" evidence="1">
    <location>
        <position position="56"/>
    </location>
</feature>